<name>A0ACC6RA94_9GAMM</name>
<evidence type="ECO:0000313" key="2">
    <source>
        <dbReference type="Proteomes" id="UP001374952"/>
    </source>
</evidence>
<organism evidence="1 2">
    <name type="scientific">Pseudoalteromonas undina</name>
    <dbReference type="NCBI Taxonomy" id="43660"/>
    <lineage>
        <taxon>Bacteria</taxon>
        <taxon>Pseudomonadati</taxon>
        <taxon>Pseudomonadota</taxon>
        <taxon>Gammaproteobacteria</taxon>
        <taxon>Alteromonadales</taxon>
        <taxon>Pseudoalteromonadaceae</taxon>
        <taxon>Pseudoalteromonas</taxon>
    </lineage>
</organism>
<gene>
    <name evidence="1" type="ORF">V6250_21085</name>
</gene>
<dbReference type="EMBL" id="JBAKAX010000304">
    <property type="protein sequence ID" value="MEL0606617.1"/>
    <property type="molecule type" value="Genomic_DNA"/>
</dbReference>
<keyword evidence="2" id="KW-1185">Reference proteome</keyword>
<evidence type="ECO:0000313" key="1">
    <source>
        <dbReference type="EMBL" id="MEL0606617.1"/>
    </source>
</evidence>
<feature type="non-terminal residue" evidence="1">
    <location>
        <position position="1"/>
    </location>
</feature>
<feature type="non-terminal residue" evidence="1">
    <location>
        <position position="71"/>
    </location>
</feature>
<comment type="caution">
    <text evidence="1">The sequence shown here is derived from an EMBL/GenBank/DDBJ whole genome shotgun (WGS) entry which is preliminary data.</text>
</comment>
<accession>A0ACC6RA94</accession>
<dbReference type="Proteomes" id="UP001374952">
    <property type="component" value="Unassembled WGS sequence"/>
</dbReference>
<protein>
    <submittedName>
        <fullName evidence="1">Carboxypeptidase regulatory-like domain-containing protein</fullName>
    </submittedName>
</protein>
<sequence length="71" mass="7585">ALAATVTGKITDDKNQHIENAAVHVHGKDQGVKTTAQGEFSIDVASQSQLHVSKDNFIDSRIAVNENSNNV</sequence>
<reference evidence="1" key="1">
    <citation type="submission" date="2024-02" db="EMBL/GenBank/DDBJ databases">
        <title>Bacteria isolated from the canopy kelp, Nereocystis luetkeana.</title>
        <authorList>
            <person name="Pfister C.A."/>
            <person name="Younker I.T."/>
            <person name="Light S.H."/>
        </authorList>
    </citation>
    <scope>NUCLEOTIDE SEQUENCE</scope>
    <source>
        <strain evidence="1">TN.2.01</strain>
    </source>
</reference>
<proteinExistence type="predicted"/>